<dbReference type="GO" id="GO:0005524">
    <property type="term" value="F:ATP binding"/>
    <property type="evidence" value="ECO:0007669"/>
    <property type="project" value="UniProtKB-UniRule"/>
</dbReference>
<feature type="binding site" evidence="13">
    <location>
        <begin position="255"/>
        <end position="256"/>
    </location>
    <ligand>
        <name>ATP</name>
        <dbReference type="ChEBI" id="CHEBI:30616"/>
    </ligand>
</feature>
<feature type="domain" description="Carbohydrate kinase PfkB" evidence="14">
    <location>
        <begin position="6"/>
        <end position="302"/>
    </location>
</feature>
<proteinExistence type="inferred from homology"/>
<feature type="binding site" evidence="13">
    <location>
        <position position="295"/>
    </location>
    <ligand>
        <name>K(+)</name>
        <dbReference type="ChEBI" id="CHEBI:29103"/>
    </ligand>
</feature>
<keyword evidence="6 13" id="KW-0479">Metal-binding</keyword>
<dbReference type="PRINTS" id="PR00990">
    <property type="entry name" value="RIBOKINASE"/>
</dbReference>
<comment type="similarity">
    <text evidence="13">Belongs to the carbohydrate kinase PfkB family. Ribokinase subfamily.</text>
</comment>
<dbReference type="GO" id="GO:0005634">
    <property type="term" value="C:nucleus"/>
    <property type="evidence" value="ECO:0007669"/>
    <property type="project" value="UniProtKB-SubCell"/>
</dbReference>
<comment type="subunit">
    <text evidence="13">Homodimer.</text>
</comment>
<evidence type="ECO:0000256" key="10">
    <source>
        <dbReference type="ARBA" id="ARBA00022842"/>
    </source>
</evidence>
<feature type="binding site" evidence="13">
    <location>
        <position position="143"/>
    </location>
    <ligand>
        <name>substrate</name>
    </ligand>
</feature>
<name>A0A1L8E1M4_9DIPT</name>
<evidence type="ECO:0000256" key="12">
    <source>
        <dbReference type="ARBA" id="ARBA00023277"/>
    </source>
</evidence>
<dbReference type="GO" id="GO:0019303">
    <property type="term" value="P:D-ribose catabolic process"/>
    <property type="evidence" value="ECO:0007669"/>
    <property type="project" value="UniProtKB-UniRule"/>
</dbReference>
<evidence type="ECO:0000256" key="3">
    <source>
        <dbReference type="ARBA" id="ARBA00016943"/>
    </source>
</evidence>
<feature type="active site" description="Proton acceptor" evidence="13">
    <location>
        <position position="256"/>
    </location>
</feature>
<evidence type="ECO:0000256" key="1">
    <source>
        <dbReference type="ARBA" id="ARBA00005380"/>
    </source>
</evidence>
<organism evidence="15">
    <name type="scientific">Nyssomyia neivai</name>
    <dbReference type="NCBI Taxonomy" id="330878"/>
    <lineage>
        <taxon>Eukaryota</taxon>
        <taxon>Metazoa</taxon>
        <taxon>Ecdysozoa</taxon>
        <taxon>Arthropoda</taxon>
        <taxon>Hexapoda</taxon>
        <taxon>Insecta</taxon>
        <taxon>Pterygota</taxon>
        <taxon>Neoptera</taxon>
        <taxon>Endopterygota</taxon>
        <taxon>Diptera</taxon>
        <taxon>Nematocera</taxon>
        <taxon>Psychodoidea</taxon>
        <taxon>Psychodidae</taxon>
        <taxon>Nyssomyia</taxon>
    </lineage>
</organism>
<feature type="binding site" evidence="13">
    <location>
        <position position="293"/>
    </location>
    <ligand>
        <name>K(+)</name>
        <dbReference type="ChEBI" id="CHEBI:29103"/>
    </ligand>
</feature>
<evidence type="ECO:0000256" key="11">
    <source>
        <dbReference type="ARBA" id="ARBA00022958"/>
    </source>
</evidence>
<evidence type="ECO:0000256" key="4">
    <source>
        <dbReference type="ARBA" id="ARBA00022490"/>
    </source>
</evidence>
<evidence type="ECO:0000256" key="9">
    <source>
        <dbReference type="ARBA" id="ARBA00022840"/>
    </source>
</evidence>
<dbReference type="Gene3D" id="3.40.1190.20">
    <property type="match status" value="1"/>
</dbReference>
<comment type="activity regulation">
    <text evidence="13">Activated by a monovalent cation that binds near, but not in, the active site. The most likely occupant of the site in vivo is potassium. Ion binding induces a conformational change that may alter substrate affinity.</text>
</comment>
<keyword evidence="5 13" id="KW-0808">Transferase</keyword>
<dbReference type="HAMAP" id="MF_01987">
    <property type="entry name" value="Ribokinase"/>
    <property type="match status" value="1"/>
</dbReference>
<accession>A0A1L8E1M4</accession>
<keyword evidence="11 13" id="KW-0630">Potassium</keyword>
<comment type="subcellular location">
    <subcellularLocation>
        <location evidence="13">Cytoplasm</location>
    </subcellularLocation>
    <subcellularLocation>
        <location evidence="13">Nucleus</location>
    </subcellularLocation>
</comment>
<dbReference type="AlphaFoldDB" id="A0A1L8E1M4"/>
<dbReference type="SUPFAM" id="SSF53613">
    <property type="entry name" value="Ribokinase-like"/>
    <property type="match status" value="1"/>
</dbReference>
<feature type="binding site" evidence="13">
    <location>
        <begin position="221"/>
        <end position="226"/>
    </location>
    <ligand>
        <name>ATP</name>
        <dbReference type="ChEBI" id="CHEBI:30616"/>
    </ligand>
</feature>
<dbReference type="UniPathway" id="UPA00916">
    <property type="reaction ID" value="UER00889"/>
</dbReference>
<feature type="binding site" evidence="13">
    <location>
        <position position="299"/>
    </location>
    <ligand>
        <name>K(+)</name>
        <dbReference type="ChEBI" id="CHEBI:29103"/>
    </ligand>
</feature>
<comment type="cofactor">
    <cofactor evidence="13">
        <name>Mg(2+)</name>
        <dbReference type="ChEBI" id="CHEBI:18420"/>
    </cofactor>
    <text evidence="13">Requires a divalent cation, most likely magnesium in vivo, as an electrophilic catalyst to aid phosphoryl group transfer. It is the chelate of the metal and the nucleotide that is the actual substrate.</text>
</comment>
<comment type="similarity">
    <text evidence="1">Belongs to the carbohydrate kinase pfkB family.</text>
</comment>
<evidence type="ECO:0000313" key="15">
    <source>
        <dbReference type="EMBL" id="JAV12630.1"/>
    </source>
</evidence>
<keyword evidence="8 13" id="KW-0418">Kinase</keyword>
<dbReference type="Pfam" id="PF00294">
    <property type="entry name" value="PfkB"/>
    <property type="match status" value="1"/>
</dbReference>
<feature type="binding site" evidence="13">
    <location>
        <begin position="14"/>
        <end position="16"/>
    </location>
    <ligand>
        <name>substrate</name>
    </ligand>
</feature>
<comment type="function">
    <text evidence="13">Catalyzes the phosphorylation of ribose at O-5 in a reaction requiring ATP and magnesium. The resulting D-ribose-5-phosphate can then be used either for sythesis of nucleotides, histidine, and tryptophan, or as a component of the pentose phosphate pathway.</text>
</comment>
<feature type="binding site" evidence="13">
    <location>
        <position position="242"/>
    </location>
    <ligand>
        <name>ATP</name>
        <dbReference type="ChEBI" id="CHEBI:30616"/>
    </ligand>
</feature>
<feature type="binding site" evidence="13">
    <location>
        <position position="252"/>
    </location>
    <ligand>
        <name>K(+)</name>
        <dbReference type="ChEBI" id="CHEBI:29103"/>
    </ligand>
</feature>
<evidence type="ECO:0000259" key="14">
    <source>
        <dbReference type="Pfam" id="PF00294"/>
    </source>
</evidence>
<evidence type="ECO:0000256" key="8">
    <source>
        <dbReference type="ARBA" id="ARBA00022777"/>
    </source>
</evidence>
<feature type="binding site" evidence="13">
    <location>
        <position position="185"/>
    </location>
    <ligand>
        <name>ATP</name>
        <dbReference type="ChEBI" id="CHEBI:30616"/>
    </ligand>
</feature>
<dbReference type="PROSITE" id="PS00584">
    <property type="entry name" value="PFKB_KINASES_2"/>
    <property type="match status" value="1"/>
</dbReference>
<dbReference type="EC" id="2.7.1.15" evidence="2 13"/>
<evidence type="ECO:0000256" key="6">
    <source>
        <dbReference type="ARBA" id="ARBA00022723"/>
    </source>
</evidence>
<keyword evidence="10 13" id="KW-0460">Magnesium</keyword>
<dbReference type="GO" id="GO:0004747">
    <property type="term" value="F:ribokinase activity"/>
    <property type="evidence" value="ECO:0007669"/>
    <property type="project" value="UniProtKB-UniRule"/>
</dbReference>
<keyword evidence="7 13" id="KW-0547">Nucleotide-binding</keyword>
<dbReference type="CDD" id="cd01174">
    <property type="entry name" value="ribokinase"/>
    <property type="match status" value="1"/>
</dbReference>
<protein>
    <recommendedName>
        <fullName evidence="3 13">Ribokinase</fullName>
        <shortName evidence="13">RK</shortName>
        <ecNumber evidence="2 13">2.7.1.15</ecNumber>
    </recommendedName>
</protein>
<dbReference type="FunFam" id="3.40.1190.20:FF:000010">
    <property type="entry name" value="Ribokinase"/>
    <property type="match status" value="1"/>
</dbReference>
<comment type="catalytic activity">
    <reaction evidence="13">
        <text>D-ribose + ATP = D-ribose 5-phosphate + ADP + H(+)</text>
        <dbReference type="Rhea" id="RHEA:13697"/>
        <dbReference type="ChEBI" id="CHEBI:15378"/>
        <dbReference type="ChEBI" id="CHEBI:30616"/>
        <dbReference type="ChEBI" id="CHEBI:47013"/>
        <dbReference type="ChEBI" id="CHEBI:78346"/>
        <dbReference type="ChEBI" id="CHEBI:456216"/>
        <dbReference type="EC" id="2.7.1.15"/>
    </reaction>
</comment>
<feature type="binding site" evidence="13">
    <location>
        <position position="250"/>
    </location>
    <ligand>
        <name>K(+)</name>
        <dbReference type="ChEBI" id="CHEBI:29103"/>
    </ligand>
</feature>
<dbReference type="PANTHER" id="PTHR10584:SF166">
    <property type="entry name" value="RIBOKINASE"/>
    <property type="match status" value="1"/>
</dbReference>
<dbReference type="InterPro" id="IPR011611">
    <property type="entry name" value="PfkB_dom"/>
</dbReference>
<comment type="caution">
    <text evidence="13">Lacks conserved residue(s) required for the propagation of feature annotation.</text>
</comment>
<feature type="binding site" evidence="13">
    <location>
        <begin position="42"/>
        <end position="46"/>
    </location>
    <ligand>
        <name>substrate</name>
    </ligand>
</feature>
<dbReference type="PANTHER" id="PTHR10584">
    <property type="entry name" value="SUGAR KINASE"/>
    <property type="match status" value="1"/>
</dbReference>
<evidence type="ECO:0000256" key="2">
    <source>
        <dbReference type="ARBA" id="ARBA00012035"/>
    </source>
</evidence>
<keyword evidence="12 13" id="KW-0119">Carbohydrate metabolism</keyword>
<evidence type="ECO:0000256" key="13">
    <source>
        <dbReference type="HAMAP-Rule" id="MF_03215"/>
    </source>
</evidence>
<keyword evidence="4 13" id="KW-0963">Cytoplasm</keyword>
<comment type="pathway">
    <text evidence="13">Carbohydrate metabolism; D-ribose degradation; D-ribose 5-phosphate from beta-D-ribopyranose: step 2/2.</text>
</comment>
<feature type="binding site" evidence="13">
    <location>
        <position position="256"/>
    </location>
    <ligand>
        <name>substrate</name>
    </ligand>
</feature>
<sequence>MVEEFDVLVLGSCIMDFISYVPRLPRVGETIHGSKFTTGFGGKGANQCVAASRLTSRCAMVGKVGQDSWGHTYRTHLQGEGIDITHFSLIDDQSTGIAQINVSESDGANHIVIVVGANNSLSVGDADVAAAQFNAKVLICQLETPIDATVRAMELFTGTSILNAAPALENTPQKLIELPTILCINEIEAAIMTKLPVQTVSDAKVAIEELQKMGANTVIITLGANGAVLREKSSSECIHVRTPHVDGVADTTGAGDAFVGALAHLLAKVEKQCVPLGQLVGAACEYASMSVKLPGTQSSFPKISNFEKDILNRKYDIQRI</sequence>
<keyword evidence="13" id="KW-0539">Nucleus</keyword>
<dbReference type="InterPro" id="IPR011877">
    <property type="entry name" value="Ribokinase"/>
</dbReference>
<evidence type="ECO:0000256" key="5">
    <source>
        <dbReference type="ARBA" id="ARBA00022679"/>
    </source>
</evidence>
<feature type="binding site" evidence="13">
    <location>
        <position position="290"/>
    </location>
    <ligand>
        <name>K(+)</name>
        <dbReference type="ChEBI" id="CHEBI:29103"/>
    </ligand>
</feature>
<reference evidence="15" key="1">
    <citation type="submission" date="2016-12" db="EMBL/GenBank/DDBJ databases">
        <title>An insight into the sialome and mialome of the sand fly, Nyssomyia neivai.</title>
        <authorList>
            <person name="Sebastian V."/>
            <person name="Goulart T.M."/>
            <person name="Oliveira W."/>
            <person name="Calvo E."/>
            <person name="Oliveira L.F."/>
            <person name="Pinto M.C."/>
            <person name="Rosselino A.M."/>
            <person name="Ribeiro J.M."/>
        </authorList>
    </citation>
    <scope>NUCLEOTIDE SEQUENCE</scope>
</reference>
<evidence type="ECO:0000256" key="7">
    <source>
        <dbReference type="ARBA" id="ARBA00022741"/>
    </source>
</evidence>
<dbReference type="GO" id="GO:0005829">
    <property type="term" value="C:cytosol"/>
    <property type="evidence" value="ECO:0007669"/>
    <property type="project" value="TreeGrafter"/>
</dbReference>
<dbReference type="InterPro" id="IPR002173">
    <property type="entry name" value="Carboh/pur_kinase_PfkB_CS"/>
</dbReference>
<dbReference type="GO" id="GO:0046872">
    <property type="term" value="F:metal ion binding"/>
    <property type="evidence" value="ECO:0007669"/>
    <property type="project" value="UniProtKB-KW"/>
</dbReference>
<keyword evidence="9 13" id="KW-0067">ATP-binding</keyword>
<dbReference type="InterPro" id="IPR002139">
    <property type="entry name" value="Ribo/fructo_kinase"/>
</dbReference>
<dbReference type="EMBL" id="GFDF01001454">
    <property type="protein sequence ID" value="JAV12630.1"/>
    <property type="molecule type" value="Transcribed_RNA"/>
</dbReference>
<dbReference type="InterPro" id="IPR029056">
    <property type="entry name" value="Ribokinase-like"/>
</dbReference>